<dbReference type="Gene3D" id="3.30.565.10">
    <property type="entry name" value="Histidine kinase-like ATPase, C-terminal domain"/>
    <property type="match status" value="1"/>
</dbReference>
<dbReference type="PROSITE" id="PS50109">
    <property type="entry name" value="HIS_KIN"/>
    <property type="match status" value="1"/>
</dbReference>
<dbReference type="InterPro" id="IPR011123">
    <property type="entry name" value="Y_Y_Y"/>
</dbReference>
<dbReference type="InterPro" id="IPR003018">
    <property type="entry name" value="GAF"/>
</dbReference>
<dbReference type="PRINTS" id="PR00344">
    <property type="entry name" value="BCTRLSENSOR"/>
</dbReference>
<dbReference type="InterPro" id="IPR036097">
    <property type="entry name" value="HisK_dim/P_sf"/>
</dbReference>
<dbReference type="SUPFAM" id="SSF63829">
    <property type="entry name" value="Calcium-dependent phosphotriesterase"/>
    <property type="match status" value="2"/>
</dbReference>
<dbReference type="Pfam" id="PF13185">
    <property type="entry name" value="GAF_2"/>
    <property type="match status" value="1"/>
</dbReference>
<dbReference type="EMBL" id="AMZN01000052">
    <property type="protein sequence ID" value="ELR70490.1"/>
    <property type="molecule type" value="Genomic_DNA"/>
</dbReference>
<dbReference type="Pfam" id="PF02518">
    <property type="entry name" value="HATPase_c"/>
    <property type="match status" value="1"/>
</dbReference>
<proteinExistence type="predicted"/>
<dbReference type="Pfam" id="PF07495">
    <property type="entry name" value="Y_Y_Y"/>
    <property type="match status" value="1"/>
</dbReference>
<dbReference type="Pfam" id="PF07494">
    <property type="entry name" value="Reg_prop"/>
    <property type="match status" value="1"/>
</dbReference>
<dbReference type="InterPro" id="IPR004358">
    <property type="entry name" value="Sig_transdc_His_kin-like_C"/>
</dbReference>
<dbReference type="InterPro" id="IPR015943">
    <property type="entry name" value="WD40/YVTN_repeat-like_dom_sf"/>
</dbReference>
<dbReference type="eggNOG" id="COG3292">
    <property type="taxonomic scope" value="Bacteria"/>
</dbReference>
<feature type="coiled-coil region" evidence="4">
    <location>
        <begin position="793"/>
        <end position="824"/>
    </location>
</feature>
<dbReference type="eggNOG" id="COG2203">
    <property type="taxonomic scope" value="Bacteria"/>
</dbReference>
<protein>
    <recommendedName>
        <fullName evidence="2">histidine kinase</fullName>
        <ecNumber evidence="2">2.7.13.3</ecNumber>
    </recommendedName>
</protein>
<name>L8JNR9_9BACT</name>
<gene>
    <name evidence="6" type="ORF">C900_03649</name>
</gene>
<dbReference type="SUPFAM" id="SSF47384">
    <property type="entry name" value="Homodimeric domain of signal transducing histidine kinase"/>
    <property type="match status" value="1"/>
</dbReference>
<dbReference type="SMART" id="SM00387">
    <property type="entry name" value="HATPase_c"/>
    <property type="match status" value="1"/>
</dbReference>
<dbReference type="InterPro" id="IPR005467">
    <property type="entry name" value="His_kinase_dom"/>
</dbReference>
<dbReference type="eggNOG" id="COG4191">
    <property type="taxonomic scope" value="Bacteria"/>
</dbReference>
<evidence type="ECO:0000256" key="4">
    <source>
        <dbReference type="SAM" id="Coils"/>
    </source>
</evidence>
<dbReference type="Gene3D" id="2.130.10.10">
    <property type="entry name" value="YVTN repeat-like/Quinoprotein amine dehydrogenase"/>
    <property type="match status" value="2"/>
</dbReference>
<keyword evidence="4" id="KW-0175">Coiled coil</keyword>
<dbReference type="SUPFAM" id="SSF55781">
    <property type="entry name" value="GAF domain-like"/>
    <property type="match status" value="1"/>
</dbReference>
<dbReference type="EC" id="2.7.13.3" evidence="2"/>
<dbReference type="PANTHER" id="PTHR43065:SF50">
    <property type="entry name" value="HISTIDINE KINASE"/>
    <property type="match status" value="1"/>
</dbReference>
<keyword evidence="3" id="KW-0597">Phosphoprotein</keyword>
<dbReference type="Gene3D" id="3.30.450.40">
    <property type="match status" value="1"/>
</dbReference>
<keyword evidence="7" id="KW-1185">Reference proteome</keyword>
<organism evidence="6 7">
    <name type="scientific">Fulvivirga imtechensis AK7</name>
    <dbReference type="NCBI Taxonomy" id="1237149"/>
    <lineage>
        <taxon>Bacteria</taxon>
        <taxon>Pseudomonadati</taxon>
        <taxon>Bacteroidota</taxon>
        <taxon>Cytophagia</taxon>
        <taxon>Cytophagales</taxon>
        <taxon>Fulvivirgaceae</taxon>
        <taxon>Fulvivirga</taxon>
    </lineage>
</organism>
<dbReference type="InterPro" id="IPR003594">
    <property type="entry name" value="HATPase_dom"/>
</dbReference>
<dbReference type="Gene3D" id="2.60.40.10">
    <property type="entry name" value="Immunoglobulins"/>
    <property type="match status" value="1"/>
</dbReference>
<dbReference type="InterPro" id="IPR011110">
    <property type="entry name" value="Reg_prop"/>
</dbReference>
<dbReference type="InterPro" id="IPR029016">
    <property type="entry name" value="GAF-like_dom_sf"/>
</dbReference>
<dbReference type="InterPro" id="IPR013783">
    <property type="entry name" value="Ig-like_fold"/>
</dbReference>
<dbReference type="GO" id="GO:0000155">
    <property type="term" value="F:phosphorelay sensor kinase activity"/>
    <property type="evidence" value="ECO:0007669"/>
    <property type="project" value="InterPro"/>
</dbReference>
<dbReference type="CDD" id="cd00082">
    <property type="entry name" value="HisKA"/>
    <property type="match status" value="1"/>
</dbReference>
<evidence type="ECO:0000256" key="3">
    <source>
        <dbReference type="ARBA" id="ARBA00022553"/>
    </source>
</evidence>
<dbReference type="SUPFAM" id="SSF55874">
    <property type="entry name" value="ATPase domain of HSP90 chaperone/DNA topoisomerase II/histidine kinase"/>
    <property type="match status" value="1"/>
</dbReference>
<evidence type="ECO:0000256" key="1">
    <source>
        <dbReference type="ARBA" id="ARBA00000085"/>
    </source>
</evidence>
<comment type="caution">
    <text evidence="6">The sequence shown here is derived from an EMBL/GenBank/DDBJ whole genome shotgun (WGS) entry which is preliminary data.</text>
</comment>
<accession>L8JNR9</accession>
<dbReference type="SMART" id="SM00388">
    <property type="entry name" value="HisKA"/>
    <property type="match status" value="1"/>
</dbReference>
<dbReference type="InterPro" id="IPR003661">
    <property type="entry name" value="HisK_dim/P_dom"/>
</dbReference>
<evidence type="ECO:0000313" key="6">
    <source>
        <dbReference type="EMBL" id="ELR70490.1"/>
    </source>
</evidence>
<reference evidence="6 7" key="1">
    <citation type="submission" date="2012-12" db="EMBL/GenBank/DDBJ databases">
        <title>Genome assembly of Fulvivirga imtechensis AK7.</title>
        <authorList>
            <person name="Nupur N."/>
            <person name="Khatri I."/>
            <person name="Kumar R."/>
            <person name="Subramanian S."/>
            <person name="Pinnaka A."/>
        </authorList>
    </citation>
    <scope>NUCLEOTIDE SEQUENCE [LARGE SCALE GENOMIC DNA]</scope>
    <source>
        <strain evidence="6 7">AK7</strain>
    </source>
</reference>
<dbReference type="STRING" id="1237149.C900_03649"/>
<dbReference type="SMART" id="SM00065">
    <property type="entry name" value="GAF"/>
    <property type="match status" value="1"/>
</dbReference>
<evidence type="ECO:0000313" key="7">
    <source>
        <dbReference type="Proteomes" id="UP000011135"/>
    </source>
</evidence>
<comment type="catalytic activity">
    <reaction evidence="1">
        <text>ATP + protein L-histidine = ADP + protein N-phospho-L-histidine.</text>
        <dbReference type="EC" id="2.7.13.3"/>
    </reaction>
</comment>
<dbReference type="Gene3D" id="1.10.287.130">
    <property type="match status" value="1"/>
</dbReference>
<feature type="domain" description="Histidine kinase" evidence="5">
    <location>
        <begin position="1024"/>
        <end position="1267"/>
    </location>
</feature>
<dbReference type="Proteomes" id="UP000011135">
    <property type="component" value="Unassembled WGS sequence"/>
</dbReference>
<sequence length="1268" mass="143957">MQEADAQLREVGLPFIKNFTPKEYNANTQNWAIIQDERGVMYFGNNKGVLEYDGVSWKLIPINNKSIVRSLAINDEGVIFVGAVGEFGYLEPNQEGDLAYHSLTHLLSKEEHAFSDIWTTLVKGDEVFFQSFNIMFQYKNGKIKSWPLNNAYHRSFLVHNKIYLRQDSTGLMVMENDSLIPVKNGKLFQKEEISAMVPFDEKILIGSRNRGLFLYDTQQHTIKQFDSPVNELLSGSRIYHGTVLANGNIALATLKEGLIVIDRNGNLLLHLDETKGLQYQIIYNLYSDSNGALWIALANGISKVDVISPITVFDQISGLNGGILAINRHEDRLYVSTHQSVFVLNDNSRFEQITNVNTQCWELTKFNIPDEPGKQKLLLTGSDGLYEISGTRATKVFSGRIGAICNSPLFPDRLFVGLIGEVVSLRYADGKWQKEGKINMPQEEIRSIKPDNYGNIWIGTLYGGVFKMNIHDWEAHLAGRNDMTGSIRRYGLAEGIPTLNWNYFFNIDNEVLVTTRKGIYRYNSDKDIFEKHPLFDNALRHEERWIYYLNKDNKGNLWFDSDKGKGMFIKTRDGYSLEESQFKSIVVSPENQVTGYTDRDGILWFGTPDGLFRYDSKYNYNNEHLFDVLIRKVETANDSIIFKGAYLSNYHGPSIVKHRVSTSQPVSMTPTLAYVNNSMSFQFAATAFEHEYGNLYSYKLDGYDESWSAWNRETKKEYTNLPEGNYTFKVKAKNIYDIVGKEASYSFAVLPPWYRTPYAYIAYLFATVGFLYLVVNGYSNKLKKDNLRLETIVQNRTAEISQQKEKIEKQKNAVEKSYKNLTTLSQIGQSITSTLDLKSIISTLYTSINTLMESDSFGVGLVNEENNTIDFKYSYESGIELPAFTQPLNATNKMAVWCFNNSTEVFINDLQEEYTRYISTLDIEPTAGARHSESLIYLPIKLKDKIIGVITVQSFKRQAYEPFHLDILRTLAAYTAIALDNSYAYLRLNEINEELTTTLEDLKHTQTQLVQSEKMASLGQLTAGVAHEINNPINFVSAGIDSLSTNYQDLSEILQKYALLEAGNNNSDLLLEIDQLKKELDLDYLLVEIPQLLESIKAGANRTTEIIKSLRNFTRLDEDSLKKANINEGLDSTLVILRNQMSDRIEVVKEYEDLPPVNCYPGQLNQVFMNILNNAIQAVDGPGKIMIKTMQQNGSIMIRIKDTGKGMSDELKQKIFEPFFTTKDVGEGTGLGLSISYGIIEKHRGKIEVESAPGKGTEFIIQLPLNLN</sequence>
<evidence type="ECO:0000256" key="2">
    <source>
        <dbReference type="ARBA" id="ARBA00012438"/>
    </source>
</evidence>
<dbReference type="PATRIC" id="fig|1237149.3.peg.3410"/>
<evidence type="ECO:0000259" key="5">
    <source>
        <dbReference type="PROSITE" id="PS50109"/>
    </source>
</evidence>
<dbReference type="AlphaFoldDB" id="L8JNR9"/>
<dbReference type="InterPro" id="IPR036890">
    <property type="entry name" value="HATPase_C_sf"/>
</dbReference>
<dbReference type="PANTHER" id="PTHR43065">
    <property type="entry name" value="SENSOR HISTIDINE KINASE"/>
    <property type="match status" value="1"/>
</dbReference>